<sequence length="596" mass="65771">MISEIEAVFASAPKLSPVEQHKGEILRAIKDRDVVIVVAPTGTGKSTQIPVMLLEVAELVVVTQPRRIAAESLARHVAMELKTDVGNIVGFQTAFSGEFSSSTRILYCTDGIEMLRQLHGARNPGSTIFVIDEAHEWSLNLEVLVAWFKKQITDGNPVKLIILSATIEADLLSAFFSDAEVINCEGKSFPVQEIPHAGNAISAAVRLLKRNLNVLVFVPGKQEIRETIAGITKSGVKAKCLPFHADLNTEDIQWVFESFDEPKCVVATTIAQTSLTIPDIDAVVDGGLERGSEYKNGVEGLYTRPVSLAEREQRRGRAGRTKPGYYIDCSKIPLKERSIFSIPSIKRHELSGMVLQVLAAGYEPEKLAFFHPPSLQRINEARQTLMNIGFLDAEQRLTKMGRQATSIPVQPRAAKMLLEAVNQNGVVDYNAITLAAVFDSKNLWFRTEEGRALIAGNYLELGVSDAFEKIKTFDAASLLPVHKLTEYGIERSSFERLKEQRVLIVERLNRLGYSEGKQNRTLHAKFIVAGLSDLVFTRSAVSGDYTGIHGSTPRKLSRGSTITAEKVVGLPWNFETHTDLGPVVRRMLLWATAIPN</sequence>
<feature type="domain" description="Helicase C-terminal" evidence="6">
    <location>
        <begin position="200"/>
        <end position="361"/>
    </location>
</feature>
<dbReference type="Pfam" id="PF00271">
    <property type="entry name" value="Helicase_C"/>
    <property type="match status" value="1"/>
</dbReference>
<dbReference type="SUPFAM" id="SSF52540">
    <property type="entry name" value="P-loop containing nucleoside triphosphate hydrolases"/>
    <property type="match status" value="1"/>
</dbReference>
<accession>A0A1F6CPD1</accession>
<dbReference type="Proteomes" id="UP000176445">
    <property type="component" value="Unassembled WGS sequence"/>
</dbReference>
<dbReference type="InterPro" id="IPR014001">
    <property type="entry name" value="Helicase_ATP-bd"/>
</dbReference>
<dbReference type="SMART" id="SM00487">
    <property type="entry name" value="DEXDc"/>
    <property type="match status" value="1"/>
</dbReference>
<dbReference type="SMART" id="SM00847">
    <property type="entry name" value="HA2"/>
    <property type="match status" value="1"/>
</dbReference>
<feature type="domain" description="Helicase ATP-binding" evidence="5">
    <location>
        <begin position="26"/>
        <end position="185"/>
    </location>
</feature>
<dbReference type="InterPro" id="IPR027417">
    <property type="entry name" value="P-loop_NTPase"/>
</dbReference>
<reference evidence="7 8" key="1">
    <citation type="journal article" date="2016" name="Nat. Commun.">
        <title>Thousands of microbial genomes shed light on interconnected biogeochemical processes in an aquifer system.</title>
        <authorList>
            <person name="Anantharaman K."/>
            <person name="Brown C.T."/>
            <person name="Hug L.A."/>
            <person name="Sharon I."/>
            <person name="Castelle C.J."/>
            <person name="Probst A.J."/>
            <person name="Thomas B.C."/>
            <person name="Singh A."/>
            <person name="Wilkins M.J."/>
            <person name="Karaoz U."/>
            <person name="Brodie E.L."/>
            <person name="Williams K.H."/>
            <person name="Hubbard S.S."/>
            <person name="Banfield J.F."/>
        </authorList>
    </citation>
    <scope>NUCLEOTIDE SEQUENCE [LARGE SCALE GENOMIC DNA]</scope>
</reference>
<dbReference type="PANTHER" id="PTHR18934">
    <property type="entry name" value="ATP-DEPENDENT RNA HELICASE"/>
    <property type="match status" value="1"/>
</dbReference>
<evidence type="ECO:0000259" key="5">
    <source>
        <dbReference type="PROSITE" id="PS51192"/>
    </source>
</evidence>
<organism evidence="7 8">
    <name type="scientific">Candidatus Kaiserbacteria bacterium RIFCSPHIGHO2_01_FULL_54_36b</name>
    <dbReference type="NCBI Taxonomy" id="1798483"/>
    <lineage>
        <taxon>Bacteria</taxon>
        <taxon>Candidatus Kaiseribacteriota</taxon>
    </lineage>
</organism>
<evidence type="ECO:0000256" key="1">
    <source>
        <dbReference type="ARBA" id="ARBA00022741"/>
    </source>
</evidence>
<evidence type="ECO:0000259" key="6">
    <source>
        <dbReference type="PROSITE" id="PS51194"/>
    </source>
</evidence>
<dbReference type="GO" id="GO:0005524">
    <property type="term" value="F:ATP binding"/>
    <property type="evidence" value="ECO:0007669"/>
    <property type="project" value="UniProtKB-KW"/>
</dbReference>
<protein>
    <recommendedName>
        <fullName evidence="9">Helicase ATP-binding domain-containing protein</fullName>
    </recommendedName>
</protein>
<dbReference type="GO" id="GO:0004386">
    <property type="term" value="F:helicase activity"/>
    <property type="evidence" value="ECO:0007669"/>
    <property type="project" value="UniProtKB-KW"/>
</dbReference>
<evidence type="ECO:0000256" key="3">
    <source>
        <dbReference type="ARBA" id="ARBA00022806"/>
    </source>
</evidence>
<dbReference type="PROSITE" id="PS51194">
    <property type="entry name" value="HELICASE_CTER"/>
    <property type="match status" value="1"/>
</dbReference>
<keyword evidence="3" id="KW-0347">Helicase</keyword>
<proteinExistence type="predicted"/>
<comment type="caution">
    <text evidence="7">The sequence shown here is derived from an EMBL/GenBank/DDBJ whole genome shotgun (WGS) entry which is preliminary data.</text>
</comment>
<name>A0A1F6CPD1_9BACT</name>
<dbReference type="CDD" id="cd17917">
    <property type="entry name" value="DEXHc_RHA-like"/>
    <property type="match status" value="1"/>
</dbReference>
<evidence type="ECO:0000313" key="7">
    <source>
        <dbReference type="EMBL" id="OGG51023.1"/>
    </source>
</evidence>
<evidence type="ECO:0000256" key="2">
    <source>
        <dbReference type="ARBA" id="ARBA00022801"/>
    </source>
</evidence>
<dbReference type="Gene3D" id="3.40.50.300">
    <property type="entry name" value="P-loop containing nucleotide triphosphate hydrolases"/>
    <property type="match status" value="2"/>
</dbReference>
<keyword evidence="1" id="KW-0547">Nucleotide-binding</keyword>
<dbReference type="InterPro" id="IPR007502">
    <property type="entry name" value="Helicase-assoc_dom"/>
</dbReference>
<dbReference type="Pfam" id="PF00270">
    <property type="entry name" value="DEAD"/>
    <property type="match status" value="1"/>
</dbReference>
<dbReference type="EMBL" id="MFKW01000040">
    <property type="protein sequence ID" value="OGG51023.1"/>
    <property type="molecule type" value="Genomic_DNA"/>
</dbReference>
<gene>
    <name evidence="7" type="ORF">A2704_03970</name>
</gene>
<dbReference type="InterPro" id="IPR011545">
    <property type="entry name" value="DEAD/DEAH_box_helicase_dom"/>
</dbReference>
<evidence type="ECO:0000313" key="8">
    <source>
        <dbReference type="Proteomes" id="UP000176445"/>
    </source>
</evidence>
<dbReference type="AlphaFoldDB" id="A0A1F6CPD1"/>
<dbReference type="Gene3D" id="1.20.120.1080">
    <property type="match status" value="1"/>
</dbReference>
<dbReference type="GO" id="GO:0016787">
    <property type="term" value="F:hydrolase activity"/>
    <property type="evidence" value="ECO:0007669"/>
    <property type="project" value="UniProtKB-KW"/>
</dbReference>
<dbReference type="SMART" id="SM00490">
    <property type="entry name" value="HELICc"/>
    <property type="match status" value="1"/>
</dbReference>
<dbReference type="PROSITE" id="PS51192">
    <property type="entry name" value="HELICASE_ATP_BIND_1"/>
    <property type="match status" value="1"/>
</dbReference>
<dbReference type="GO" id="GO:0003723">
    <property type="term" value="F:RNA binding"/>
    <property type="evidence" value="ECO:0007669"/>
    <property type="project" value="TreeGrafter"/>
</dbReference>
<evidence type="ECO:0008006" key="9">
    <source>
        <dbReference type="Google" id="ProtNLM"/>
    </source>
</evidence>
<keyword evidence="2" id="KW-0378">Hydrolase</keyword>
<evidence type="ECO:0000256" key="4">
    <source>
        <dbReference type="ARBA" id="ARBA00022840"/>
    </source>
</evidence>
<dbReference type="PANTHER" id="PTHR18934:SF99">
    <property type="entry name" value="ATP-DEPENDENT RNA HELICASE DHX37-RELATED"/>
    <property type="match status" value="1"/>
</dbReference>
<keyword evidence="4" id="KW-0067">ATP-binding</keyword>
<dbReference type="InterPro" id="IPR001650">
    <property type="entry name" value="Helicase_C-like"/>
</dbReference>